<evidence type="ECO:0000313" key="2">
    <source>
        <dbReference type="Proteomes" id="UP000399805"/>
    </source>
</evidence>
<keyword evidence="2" id="KW-1185">Reference proteome</keyword>
<evidence type="ECO:0000313" key="1">
    <source>
        <dbReference type="EMBL" id="VVJ21786.1"/>
    </source>
</evidence>
<dbReference type="EMBL" id="CABVGP010000002">
    <property type="protein sequence ID" value="VVJ21786.1"/>
    <property type="molecule type" value="Genomic_DNA"/>
</dbReference>
<name>A0A6I8LX26_9PSEU</name>
<gene>
    <name evidence="1" type="ORF">AA23TX_06803</name>
</gene>
<organism evidence="1 2">
    <name type="scientific">Amycolatopsis camponoti</name>
    <dbReference type="NCBI Taxonomy" id="2606593"/>
    <lineage>
        <taxon>Bacteria</taxon>
        <taxon>Bacillati</taxon>
        <taxon>Actinomycetota</taxon>
        <taxon>Actinomycetes</taxon>
        <taxon>Pseudonocardiales</taxon>
        <taxon>Pseudonocardiaceae</taxon>
        <taxon>Amycolatopsis</taxon>
    </lineage>
</organism>
<dbReference type="SUPFAM" id="SSF88659">
    <property type="entry name" value="Sigma3 and sigma4 domains of RNA polymerase sigma factors"/>
    <property type="match status" value="1"/>
</dbReference>
<dbReference type="AlphaFoldDB" id="A0A6I8LX26"/>
<protein>
    <submittedName>
        <fullName evidence="1">Uncharacterized protein</fullName>
    </submittedName>
</protein>
<accession>A0A6I8LX26</accession>
<sequence>MTTGSRSRSSAAVPVRERESAEVDLPGRMLTLVYRVACQTGHSRRTSAALCSRILGAQPDADRSPASVDAGRQVRTRVLVELRDVLGRRIDRPRLDAALRDAVLLDEVALLPPRQRFALWSTAVEHLTTAELATRTGWTSPQIARLLRGALRTVTSKATLPA</sequence>
<dbReference type="Proteomes" id="UP000399805">
    <property type="component" value="Unassembled WGS sequence"/>
</dbReference>
<dbReference type="RefSeq" id="WP_155546657.1">
    <property type="nucleotide sequence ID" value="NZ_CABVGP010000002.1"/>
</dbReference>
<proteinExistence type="predicted"/>
<reference evidence="1 2" key="1">
    <citation type="submission" date="2019-09" db="EMBL/GenBank/DDBJ databases">
        <authorList>
            <person name="Leyn A S."/>
        </authorList>
    </citation>
    <scope>NUCLEOTIDE SEQUENCE [LARGE SCALE GENOMIC DNA]</scope>
    <source>
        <strain evidence="1">AA231_1</strain>
    </source>
</reference>
<dbReference type="InterPro" id="IPR013324">
    <property type="entry name" value="RNA_pol_sigma_r3/r4-like"/>
</dbReference>